<dbReference type="Proteomes" id="UP000229080">
    <property type="component" value="Unassembled WGS sequence"/>
</dbReference>
<evidence type="ECO:0000313" key="2">
    <source>
        <dbReference type="Proteomes" id="UP000229080"/>
    </source>
</evidence>
<dbReference type="InterPro" id="IPR036237">
    <property type="entry name" value="Xyl_isomerase-like_sf"/>
</dbReference>
<name>A0A2H0WV68_9BACT</name>
<dbReference type="Gene3D" id="3.20.20.150">
    <property type="entry name" value="Divalent-metal-dependent TIM barrel enzymes"/>
    <property type="match status" value="1"/>
</dbReference>
<dbReference type="SUPFAM" id="SSF51658">
    <property type="entry name" value="Xylose isomerase-like"/>
    <property type="match status" value="1"/>
</dbReference>
<evidence type="ECO:0008006" key="3">
    <source>
        <dbReference type="Google" id="ProtNLM"/>
    </source>
</evidence>
<protein>
    <recommendedName>
        <fullName evidence="3">Xylose isomerase-like TIM barrel domain-containing protein</fullName>
    </recommendedName>
</protein>
<gene>
    <name evidence="1" type="ORF">COT61_03270</name>
</gene>
<sequence length="243" mass="27363">MPKIGFSTGCLHRTKLTLAEKIAFFKSVGADAIEIGLGDLLELMSTSISPDPQRTAKDFKYISIHAPWKNIRYGPNVETDAAIEKLIKLCDLLPITGIVIHPRKIDNFEKLEKSHLPFLIENSGWGKPLGALPEYFGRLKIDYPFGFVLDVQHAYEHDPSMILAKELIGAMGDRLKEMHVSGCTRELRHAPVHRSDNKDAIIKILELKFPAPKILEGVFLPEDDAEQTAYDELKLIKSYENDI</sequence>
<evidence type="ECO:0000313" key="1">
    <source>
        <dbReference type="EMBL" id="PIS16564.1"/>
    </source>
</evidence>
<reference evidence="2" key="1">
    <citation type="submission" date="2017-09" db="EMBL/GenBank/DDBJ databases">
        <title>Depth-based differentiation of microbial function through sediment-hosted aquifers and enrichment of novel symbionts in the deep terrestrial subsurface.</title>
        <authorList>
            <person name="Probst A.J."/>
            <person name="Ladd B."/>
            <person name="Jarett J.K."/>
            <person name="Geller-Mcgrath D.E."/>
            <person name="Sieber C.M.K."/>
            <person name="Emerson J.B."/>
            <person name="Anantharaman K."/>
            <person name="Thomas B.C."/>
            <person name="Malmstrom R."/>
            <person name="Stieglmeier M."/>
            <person name="Klingl A."/>
            <person name="Woyke T."/>
            <person name="Ryan C.M."/>
            <person name="Banfield J.F."/>
        </authorList>
    </citation>
    <scope>NUCLEOTIDE SEQUENCE [LARGE SCALE GENOMIC DNA]</scope>
</reference>
<accession>A0A2H0WV68</accession>
<dbReference type="EMBL" id="PEZF01000105">
    <property type="protein sequence ID" value="PIS16564.1"/>
    <property type="molecule type" value="Genomic_DNA"/>
</dbReference>
<proteinExistence type="predicted"/>
<comment type="caution">
    <text evidence="1">The sequence shown here is derived from an EMBL/GenBank/DDBJ whole genome shotgun (WGS) entry which is preliminary data.</text>
</comment>
<organism evidence="1 2">
    <name type="scientific">Candidatus Portnoybacteria bacterium CG09_land_8_20_14_0_10_44_13</name>
    <dbReference type="NCBI Taxonomy" id="1974811"/>
    <lineage>
        <taxon>Bacteria</taxon>
        <taxon>Candidatus Portnoyibacteriota</taxon>
    </lineage>
</organism>
<dbReference type="AlphaFoldDB" id="A0A2H0WV68"/>